<dbReference type="RefSeq" id="WP_089743584.1">
    <property type="nucleotide sequence ID" value="NZ_FOGL01000022.1"/>
</dbReference>
<keyword evidence="1" id="KW-0812">Transmembrane</keyword>
<evidence type="ECO:0000313" key="3">
    <source>
        <dbReference type="Proteomes" id="UP000199687"/>
    </source>
</evidence>
<proteinExistence type="predicted"/>
<keyword evidence="1" id="KW-1133">Transmembrane helix</keyword>
<dbReference type="Proteomes" id="UP000199687">
    <property type="component" value="Unassembled WGS sequence"/>
</dbReference>
<sequence>MYGETLPNWFWAIYYLFLLTTFVSAIISITKKKRIYRSILAILFAVIIPVVSVINSVDRAENMNEFEHLVSQFQNGAIWSVFTIIGYLFLIVWWMTFNRRKAESLP</sequence>
<evidence type="ECO:0000256" key="1">
    <source>
        <dbReference type="SAM" id="Phobius"/>
    </source>
</evidence>
<accession>A0A1H9VAC4</accession>
<keyword evidence="3" id="KW-1185">Reference proteome</keyword>
<dbReference type="AlphaFoldDB" id="A0A1H9VAC4"/>
<gene>
    <name evidence="2" type="ORF">SAMN04487944_12274</name>
</gene>
<feature type="transmembrane region" description="Helical" evidence="1">
    <location>
        <begin position="39"/>
        <end position="57"/>
    </location>
</feature>
<name>A0A1H9VAC4_9BACI</name>
<keyword evidence="1" id="KW-0472">Membrane</keyword>
<protein>
    <submittedName>
        <fullName evidence="2">Uncharacterized protein</fullName>
    </submittedName>
</protein>
<reference evidence="2 3" key="1">
    <citation type="submission" date="2016-10" db="EMBL/GenBank/DDBJ databases">
        <authorList>
            <person name="de Groot N.N."/>
        </authorList>
    </citation>
    <scope>NUCLEOTIDE SEQUENCE [LARGE SCALE GENOMIC DNA]</scope>
    <source>
        <strain evidence="2 3">CGMCC 1.7727</strain>
    </source>
</reference>
<feature type="transmembrane region" description="Helical" evidence="1">
    <location>
        <begin position="6"/>
        <end position="27"/>
    </location>
</feature>
<feature type="transmembrane region" description="Helical" evidence="1">
    <location>
        <begin position="77"/>
        <end position="97"/>
    </location>
</feature>
<dbReference type="EMBL" id="FOGL01000022">
    <property type="protein sequence ID" value="SES18716.1"/>
    <property type="molecule type" value="Genomic_DNA"/>
</dbReference>
<organism evidence="2 3">
    <name type="scientific">Gracilibacillus ureilyticus</name>
    <dbReference type="NCBI Taxonomy" id="531814"/>
    <lineage>
        <taxon>Bacteria</taxon>
        <taxon>Bacillati</taxon>
        <taxon>Bacillota</taxon>
        <taxon>Bacilli</taxon>
        <taxon>Bacillales</taxon>
        <taxon>Bacillaceae</taxon>
        <taxon>Gracilibacillus</taxon>
    </lineage>
</organism>
<dbReference type="OrthoDB" id="2645556at2"/>
<evidence type="ECO:0000313" key="2">
    <source>
        <dbReference type="EMBL" id="SES18716.1"/>
    </source>
</evidence>